<feature type="compositionally biased region" description="Basic and acidic residues" evidence="1">
    <location>
        <begin position="314"/>
        <end position="326"/>
    </location>
</feature>
<proteinExistence type="predicted"/>
<sequence>MENLAHIVQLQGTSEIGLKLKKKKKKKIAKDDSTESEGDNLDLSVEMFPLSHYVSDQEELVNQIFATIRGPKLEGMMPPVLRSIPLNELKKLCLHELRGMSKKRILCIINGQDMDASSESELEDEKGKDITDEKPKEKVVSPKNPPENTNKTDEPTSNKQAIPDYLMKTIKAEPPDDGSPGDKTGAGGKSVLELLELQMRARIIKTMLEKGEDGKALTEGALAALIATPVQPSPLSEAVNLDPVIATTVASGEESKNERKVHTDVEKISKEKGKRTKRNSEGRTVQEEDGRQSKDGHNKSHRSGSRRGYKRHRSNEAKNNDDDGHENKHKRERFSSKSSKTKKKITRKEFEERMKRAKKNRSYRPRKSSEDEEKAQNNKIKDEAPGTVEKSKEGETEEGKKNEGQTFEDKEEGEVGSGRRRRSYLRKGRRRM</sequence>
<dbReference type="InterPro" id="IPR038991">
    <property type="entry name" value="CAAP1"/>
</dbReference>
<comment type="caution">
    <text evidence="2">The sequence shown here is derived from an EMBL/GenBank/DDBJ whole genome shotgun (WGS) entry which is preliminary data.</text>
</comment>
<feature type="compositionally biased region" description="Basic and acidic residues" evidence="1">
    <location>
        <begin position="125"/>
        <end position="140"/>
    </location>
</feature>
<feature type="compositionally biased region" description="Basic residues" evidence="1">
    <location>
        <begin position="299"/>
        <end position="313"/>
    </location>
</feature>
<dbReference type="EMBL" id="JAXCGZ010018993">
    <property type="protein sequence ID" value="KAK7066859.1"/>
    <property type="molecule type" value="Genomic_DNA"/>
</dbReference>
<feature type="compositionally biased region" description="Basic residues" evidence="1">
    <location>
        <begin position="418"/>
        <end position="432"/>
    </location>
</feature>
<feature type="compositionally biased region" description="Basic and acidic residues" evidence="1">
    <location>
        <begin position="374"/>
        <end position="403"/>
    </location>
</feature>
<dbReference type="AlphaFoldDB" id="A0AAN8WUZ3"/>
<evidence type="ECO:0000313" key="2">
    <source>
        <dbReference type="EMBL" id="KAK7066859.1"/>
    </source>
</evidence>
<feature type="region of interest" description="Disordered" evidence="1">
    <location>
        <begin position="114"/>
        <end position="161"/>
    </location>
</feature>
<feature type="compositionally biased region" description="Basic residues" evidence="1">
    <location>
        <begin position="355"/>
        <end position="366"/>
    </location>
</feature>
<keyword evidence="3" id="KW-1185">Reference proteome</keyword>
<name>A0AAN8WUZ3_HALRR</name>
<feature type="compositionally biased region" description="Basic and acidic residues" evidence="1">
    <location>
        <begin position="278"/>
        <end position="298"/>
    </location>
</feature>
<dbReference type="GO" id="GO:0042981">
    <property type="term" value="P:regulation of apoptotic process"/>
    <property type="evidence" value="ECO:0007669"/>
    <property type="project" value="InterPro"/>
</dbReference>
<evidence type="ECO:0000256" key="1">
    <source>
        <dbReference type="SAM" id="MobiDB-lite"/>
    </source>
</evidence>
<dbReference type="Proteomes" id="UP001381693">
    <property type="component" value="Unassembled WGS sequence"/>
</dbReference>
<dbReference type="Pfam" id="PF15335">
    <property type="entry name" value="CAAP1"/>
    <property type="match status" value="1"/>
</dbReference>
<dbReference type="PANTHER" id="PTHR14740">
    <property type="entry name" value="CASPASE ACTIVITY AND APOPTOSIS INHIBITOR 1"/>
    <property type="match status" value="1"/>
</dbReference>
<protein>
    <submittedName>
        <fullName evidence="2">Caspase activity and apoptosis inhibitor 1</fullName>
    </submittedName>
</protein>
<organism evidence="2 3">
    <name type="scientific">Halocaridina rubra</name>
    <name type="common">Hawaiian red shrimp</name>
    <dbReference type="NCBI Taxonomy" id="373956"/>
    <lineage>
        <taxon>Eukaryota</taxon>
        <taxon>Metazoa</taxon>
        <taxon>Ecdysozoa</taxon>
        <taxon>Arthropoda</taxon>
        <taxon>Crustacea</taxon>
        <taxon>Multicrustacea</taxon>
        <taxon>Malacostraca</taxon>
        <taxon>Eumalacostraca</taxon>
        <taxon>Eucarida</taxon>
        <taxon>Decapoda</taxon>
        <taxon>Pleocyemata</taxon>
        <taxon>Caridea</taxon>
        <taxon>Atyoidea</taxon>
        <taxon>Atyidae</taxon>
        <taxon>Halocaridina</taxon>
    </lineage>
</organism>
<feature type="region of interest" description="Disordered" evidence="1">
    <location>
        <begin position="249"/>
        <end position="432"/>
    </location>
</feature>
<dbReference type="PANTHER" id="PTHR14740:SF3">
    <property type="entry name" value="CASPASE ACTIVITY AND APOPTOSIS INHIBITOR 1"/>
    <property type="match status" value="1"/>
</dbReference>
<gene>
    <name evidence="2" type="primary">CAAP1</name>
    <name evidence="2" type="ORF">SK128_024503</name>
</gene>
<reference evidence="2 3" key="1">
    <citation type="submission" date="2023-11" db="EMBL/GenBank/DDBJ databases">
        <title>Halocaridina rubra genome assembly.</title>
        <authorList>
            <person name="Smith C."/>
        </authorList>
    </citation>
    <scope>NUCLEOTIDE SEQUENCE [LARGE SCALE GENOMIC DNA]</scope>
    <source>
        <strain evidence="2">EP-1</strain>
        <tissue evidence="2">Whole</tissue>
    </source>
</reference>
<accession>A0AAN8WUZ3</accession>
<evidence type="ECO:0000313" key="3">
    <source>
        <dbReference type="Proteomes" id="UP001381693"/>
    </source>
</evidence>
<feature type="compositionally biased region" description="Basic and acidic residues" evidence="1">
    <location>
        <begin position="253"/>
        <end position="271"/>
    </location>
</feature>